<comment type="caution">
    <text evidence="3">The sequence shown here is derived from an EMBL/GenBank/DDBJ whole genome shotgun (WGS) entry which is preliminary data.</text>
</comment>
<keyword evidence="1" id="KW-0677">Repeat</keyword>
<dbReference type="OrthoDB" id="3014077at2759"/>
<dbReference type="EMBL" id="JAACJJ010000014">
    <property type="protein sequence ID" value="KAF5327461.1"/>
    <property type="molecule type" value="Genomic_DNA"/>
</dbReference>
<evidence type="ECO:0000256" key="1">
    <source>
        <dbReference type="ARBA" id="ARBA00022737"/>
    </source>
</evidence>
<organism evidence="3 4">
    <name type="scientific">Psilocybe cf. subviscida</name>
    <dbReference type="NCBI Taxonomy" id="2480587"/>
    <lineage>
        <taxon>Eukaryota</taxon>
        <taxon>Fungi</taxon>
        <taxon>Dikarya</taxon>
        <taxon>Basidiomycota</taxon>
        <taxon>Agaricomycotina</taxon>
        <taxon>Agaricomycetes</taxon>
        <taxon>Agaricomycetidae</taxon>
        <taxon>Agaricales</taxon>
        <taxon>Agaricineae</taxon>
        <taxon>Strophariaceae</taxon>
        <taxon>Psilocybe</taxon>
    </lineage>
</organism>
<keyword evidence="4" id="KW-1185">Reference proteome</keyword>
<dbReference type="PANTHER" id="PTHR10039:SF14">
    <property type="entry name" value="NACHT DOMAIN-CONTAINING PROTEIN"/>
    <property type="match status" value="1"/>
</dbReference>
<feature type="domain" description="Nephrocystin 3-like N-terminal" evidence="2">
    <location>
        <begin position="80"/>
        <end position="247"/>
    </location>
</feature>
<evidence type="ECO:0000259" key="2">
    <source>
        <dbReference type="Pfam" id="PF24883"/>
    </source>
</evidence>
<proteinExistence type="predicted"/>
<accession>A0A8H5F8C5</accession>
<name>A0A8H5F8C5_9AGAR</name>
<dbReference type="Proteomes" id="UP000567179">
    <property type="component" value="Unassembled WGS sequence"/>
</dbReference>
<dbReference type="AlphaFoldDB" id="A0A8H5F8C5"/>
<gene>
    <name evidence="3" type="ORF">D9619_004053</name>
</gene>
<sequence>MSVLQGAADTTINGGTSTAVSNTWGNPSTSNDIVDILHSCSATAGLLDAEERFDAPKCDNGTRVSMLGGMKKFVQEGGPSSSAAMCWLHGPAEVGTSALSQSLALSLKDKGDHAASFFFSHTAPGRSDGNQLVVTLTYQLAINFPALQPFILKTVKENPAVLTASNTVKMQNLIINPINEWQGRYNRSVRRWAHKIFHTGKKLHPRLILVNGLDECNNPQVQQELILCIALAVRQLSLPFRFVITSRPESHILATFDLDPIFQGPYGVKVLSKNLGGDEDVDEQITTYLLKEFAEIRRTHPVREYLPQPWPIPEQIAQLVAKSSKRFIYPATVIRYIKMKNNKPEECLKRILALSGVPIRERPYEPLDILYRYIFESAPDANKEAIRNIFHFLVAPNSGDEFITPHFIEQCFNYEPGHIQHVLRDLVCIVVVTGETIKVLHDSLPDFLLDQSRSDSLYINIGDAHATIAATLPLALSTTVTLPDFTLVGFLEHMMQANMSTRLIHCYLVDVDLRLRYEMLPVVRSFTNKAPIPMNVYLQRDVERLAFVTVYFLVLVIKNVSHADIRKRITVIKTSILQKCPLAASLYAVRNELLPAMIPLFRKWTSSTIDKDFLDYILAFEVPAFQREISEEILELQLLMLSPFFGRITEEEDYPRNISRQTPAQWLLTRHSNIISLTLLSFIFRSPSSALLVNLQLLATNLLGMSLAHSGYSRSLTTILRDLIDPLLSVAFDMRIWLSILVPSVTDYLKRVYSEAPAESQQKILELNNTWMQYPKRELKWYEMCDD</sequence>
<dbReference type="InterPro" id="IPR056884">
    <property type="entry name" value="NPHP3-like_N"/>
</dbReference>
<evidence type="ECO:0000313" key="3">
    <source>
        <dbReference type="EMBL" id="KAF5327461.1"/>
    </source>
</evidence>
<protein>
    <recommendedName>
        <fullName evidence="2">Nephrocystin 3-like N-terminal domain-containing protein</fullName>
    </recommendedName>
</protein>
<dbReference type="PANTHER" id="PTHR10039">
    <property type="entry name" value="AMELOGENIN"/>
    <property type="match status" value="1"/>
</dbReference>
<dbReference type="Pfam" id="PF24883">
    <property type="entry name" value="NPHP3_N"/>
    <property type="match status" value="1"/>
</dbReference>
<evidence type="ECO:0000313" key="4">
    <source>
        <dbReference type="Proteomes" id="UP000567179"/>
    </source>
</evidence>
<reference evidence="3 4" key="1">
    <citation type="journal article" date="2020" name="ISME J.">
        <title>Uncovering the hidden diversity of litter-decomposition mechanisms in mushroom-forming fungi.</title>
        <authorList>
            <person name="Floudas D."/>
            <person name="Bentzer J."/>
            <person name="Ahren D."/>
            <person name="Johansson T."/>
            <person name="Persson P."/>
            <person name="Tunlid A."/>
        </authorList>
    </citation>
    <scope>NUCLEOTIDE SEQUENCE [LARGE SCALE GENOMIC DNA]</scope>
    <source>
        <strain evidence="3 4">CBS 101986</strain>
    </source>
</reference>